<evidence type="ECO:0000313" key="2">
    <source>
        <dbReference type="EMBL" id="RFU33841.1"/>
    </source>
</evidence>
<feature type="domain" description="Heterokaryon incompatibility" evidence="1">
    <location>
        <begin position="211"/>
        <end position="319"/>
    </location>
</feature>
<dbReference type="EMBL" id="NCSJ02000029">
    <property type="protein sequence ID" value="RFU33841.1"/>
    <property type="molecule type" value="Genomic_DNA"/>
</dbReference>
<dbReference type="InterPro" id="IPR010730">
    <property type="entry name" value="HET"/>
</dbReference>
<dbReference type="OrthoDB" id="4161196at2759"/>
<organism evidence="2 3">
    <name type="scientific">Scytalidium lignicola</name>
    <name type="common">Hyphomycete</name>
    <dbReference type="NCBI Taxonomy" id="5539"/>
    <lineage>
        <taxon>Eukaryota</taxon>
        <taxon>Fungi</taxon>
        <taxon>Dikarya</taxon>
        <taxon>Ascomycota</taxon>
        <taxon>Pezizomycotina</taxon>
        <taxon>Leotiomycetes</taxon>
        <taxon>Leotiomycetes incertae sedis</taxon>
        <taxon>Scytalidium</taxon>
    </lineage>
</organism>
<dbReference type="Pfam" id="PF06985">
    <property type="entry name" value="HET"/>
    <property type="match status" value="1"/>
</dbReference>
<dbReference type="AlphaFoldDB" id="A0A3E2HLB5"/>
<comment type="caution">
    <text evidence="2">The sequence shown here is derived from an EMBL/GenBank/DDBJ whole genome shotgun (WGS) entry which is preliminary data.</text>
</comment>
<protein>
    <recommendedName>
        <fullName evidence="1">Heterokaryon incompatibility domain-containing protein</fullName>
    </recommendedName>
</protein>
<dbReference type="PANTHER" id="PTHR33112:SF16">
    <property type="entry name" value="HETEROKARYON INCOMPATIBILITY DOMAIN-CONTAINING PROTEIN"/>
    <property type="match status" value="1"/>
</dbReference>
<dbReference type="STRING" id="5539.A0A3E2HLB5"/>
<keyword evidence="3" id="KW-1185">Reference proteome</keyword>
<evidence type="ECO:0000259" key="1">
    <source>
        <dbReference type="Pfam" id="PF06985"/>
    </source>
</evidence>
<dbReference type="PANTHER" id="PTHR33112">
    <property type="entry name" value="DOMAIN PROTEIN, PUTATIVE-RELATED"/>
    <property type="match status" value="1"/>
</dbReference>
<accession>A0A3E2HLB5</accession>
<proteinExistence type="predicted"/>
<evidence type="ECO:0000313" key="3">
    <source>
        <dbReference type="Proteomes" id="UP000258309"/>
    </source>
</evidence>
<feature type="non-terminal residue" evidence="2">
    <location>
        <position position="1"/>
    </location>
</feature>
<reference evidence="2 3" key="1">
    <citation type="submission" date="2018-05" db="EMBL/GenBank/DDBJ databases">
        <title>Draft genome sequence of Scytalidium lignicola DSM 105466, a ubiquitous saprotrophic fungus.</title>
        <authorList>
            <person name="Buettner E."/>
            <person name="Gebauer A.M."/>
            <person name="Hofrichter M."/>
            <person name="Liers C."/>
            <person name="Kellner H."/>
        </authorList>
    </citation>
    <scope>NUCLEOTIDE SEQUENCE [LARGE SCALE GENOMIC DNA]</scope>
    <source>
        <strain evidence="2 3">DSM 105466</strain>
    </source>
</reference>
<dbReference type="Proteomes" id="UP000258309">
    <property type="component" value="Unassembled WGS sequence"/>
</dbReference>
<gene>
    <name evidence="2" type="ORF">B7463_g2522</name>
</gene>
<sequence>MALCENCQRFDIQEFSKYPLQGKSLSVADVDAGAAVGCEFCLLLRDYTQETLKRARLTTPADIELRIYISITDVLNPGLQEGHRIQGLAVNRFFVHIAPRFWRLDSRDWPLKTLTATPYELRVVADLSSAAAKNYDVVGRCFGPDLKAKEYSDYVREWLKECILNHPQCRQTVSGAEIRDPYSVPLPTRCLEILNNEEIILRETAGQCGTYVTLTHRWNASTERFKTKMINYKQRLAGKLLDSMPKVFKDAIHVARELDVKYVWIDSICIIQDGDDGADWRHEAVKMAQYYQNSLLTIASVAGSDNRGLFLSDSENIVPQQLARLPYRNKSGLADGHFYVYKQKLLSTFYHSMQDSLELTILRGTVVLGYSLWLALAVTQLWQRRPVGGNGADVVVVQVVKPGVMATSSIMVAKRL</sequence>
<feature type="non-terminal residue" evidence="2">
    <location>
        <position position="416"/>
    </location>
</feature>
<name>A0A3E2HLB5_SCYLI</name>